<dbReference type="Pfam" id="PF00452">
    <property type="entry name" value="Bcl-2"/>
    <property type="match status" value="1"/>
</dbReference>
<keyword evidence="4" id="KW-1185">Reference proteome</keyword>
<sequence>MGLRIDLCSHARSFMAWEKHRDPVVQEAYLLAHDYIAYVTGKSTGPAPSEATLALRQAADELLEKFPIFFKRWPKVFSGVTEENACDFLIQIVDENFKQQQERQRRQTGYAMELPWSMVLSVYVLAGQMAIYCQQHGMEHVLGPLAEKVGCYVEENVCPFIKEKDGWVGFNERFRRKDGLEKKVLKACCGLLLVSLALLLTCFLWRKKMASS</sequence>
<reference evidence="5" key="1">
    <citation type="submission" date="2025-08" db="UniProtKB">
        <authorList>
            <consortium name="RefSeq"/>
        </authorList>
    </citation>
    <scope>IDENTIFICATION</scope>
    <source>
        <strain evidence="5">J_2021</strain>
        <tissue evidence="5">Erythrocytes</tissue>
    </source>
</reference>
<feature type="domain" description="Bcl-2 Bcl-2 homology region 1-3" evidence="3">
    <location>
        <begin position="55"/>
        <end position="167"/>
    </location>
</feature>
<dbReference type="PANTHER" id="PTHR11256">
    <property type="entry name" value="BCL-2 RELATED"/>
    <property type="match status" value="1"/>
</dbReference>
<dbReference type="GO" id="GO:0051400">
    <property type="term" value="F:BH domain binding"/>
    <property type="evidence" value="ECO:0007669"/>
    <property type="project" value="TreeGrafter"/>
</dbReference>
<dbReference type="PANTHER" id="PTHR11256:SF32">
    <property type="entry name" value="BCL2-LIKE 16 ISOFORM X1"/>
    <property type="match status" value="1"/>
</dbReference>
<evidence type="ECO:0000256" key="1">
    <source>
        <dbReference type="ARBA" id="ARBA00009458"/>
    </source>
</evidence>
<keyword evidence="2" id="KW-1133">Transmembrane helix</keyword>
<dbReference type="SUPFAM" id="SSF56854">
    <property type="entry name" value="Bcl-2 inhibitors of programmed cell death"/>
    <property type="match status" value="1"/>
</dbReference>
<protein>
    <submittedName>
        <fullName evidence="5">Uncharacterized protein LOC108698121</fullName>
    </submittedName>
</protein>
<keyword evidence="2" id="KW-0472">Membrane</keyword>
<dbReference type="KEGG" id="xla:108698121"/>
<evidence type="ECO:0000313" key="4">
    <source>
        <dbReference type="Proteomes" id="UP000186698"/>
    </source>
</evidence>
<dbReference type="GO" id="GO:0005741">
    <property type="term" value="C:mitochondrial outer membrane"/>
    <property type="evidence" value="ECO:0007669"/>
    <property type="project" value="TreeGrafter"/>
</dbReference>
<dbReference type="Proteomes" id="UP000186698">
    <property type="component" value="Chromosome 8L"/>
</dbReference>
<dbReference type="Gene3D" id="1.10.437.10">
    <property type="entry name" value="Blc2-like"/>
    <property type="match status" value="1"/>
</dbReference>
<dbReference type="InterPro" id="IPR036834">
    <property type="entry name" value="Bcl-2-like_sf"/>
</dbReference>
<dbReference type="GO" id="GO:0008630">
    <property type="term" value="P:intrinsic apoptotic signaling pathway in response to DNA damage"/>
    <property type="evidence" value="ECO:0007669"/>
    <property type="project" value="TreeGrafter"/>
</dbReference>
<proteinExistence type="inferred from homology"/>
<dbReference type="AlphaFoldDB" id="A0A8J0TI98"/>
<dbReference type="OrthoDB" id="6021377at2759"/>
<dbReference type="GeneID" id="108698121"/>
<dbReference type="InterPro" id="IPR026298">
    <property type="entry name" value="Bcl-2_fam"/>
</dbReference>
<organism evidence="4 5">
    <name type="scientific">Xenopus laevis</name>
    <name type="common">African clawed frog</name>
    <dbReference type="NCBI Taxonomy" id="8355"/>
    <lineage>
        <taxon>Eukaryota</taxon>
        <taxon>Metazoa</taxon>
        <taxon>Chordata</taxon>
        <taxon>Craniata</taxon>
        <taxon>Vertebrata</taxon>
        <taxon>Euteleostomi</taxon>
        <taxon>Amphibia</taxon>
        <taxon>Batrachia</taxon>
        <taxon>Anura</taxon>
        <taxon>Pipoidea</taxon>
        <taxon>Pipidae</taxon>
        <taxon>Xenopodinae</taxon>
        <taxon>Xenopus</taxon>
        <taxon>Xenopus</taxon>
    </lineage>
</organism>
<accession>A0A8J0TI98</accession>
<keyword evidence="2" id="KW-0812">Transmembrane</keyword>
<comment type="similarity">
    <text evidence="1">Belongs to the Bcl-2 family.</text>
</comment>
<dbReference type="GO" id="GO:0097192">
    <property type="term" value="P:extrinsic apoptotic signaling pathway in absence of ligand"/>
    <property type="evidence" value="ECO:0007669"/>
    <property type="project" value="TreeGrafter"/>
</dbReference>
<evidence type="ECO:0000259" key="3">
    <source>
        <dbReference type="Pfam" id="PF00452"/>
    </source>
</evidence>
<name>A0A8J0TI98_XENLA</name>
<evidence type="ECO:0000313" key="5">
    <source>
        <dbReference type="RefSeq" id="XP_018084867.1"/>
    </source>
</evidence>
<dbReference type="RefSeq" id="XP_018084867.1">
    <property type="nucleotide sequence ID" value="XM_018229378.2"/>
</dbReference>
<gene>
    <name evidence="5" type="primary">LOC108698121</name>
</gene>
<dbReference type="InterPro" id="IPR046371">
    <property type="entry name" value="Bcl-2_BH1-3"/>
</dbReference>
<dbReference type="GO" id="GO:0042981">
    <property type="term" value="P:regulation of apoptotic process"/>
    <property type="evidence" value="ECO:0007669"/>
    <property type="project" value="InterPro"/>
</dbReference>
<feature type="transmembrane region" description="Helical" evidence="2">
    <location>
        <begin position="184"/>
        <end position="205"/>
    </location>
</feature>
<evidence type="ECO:0000256" key="2">
    <source>
        <dbReference type="SAM" id="Phobius"/>
    </source>
</evidence>
<dbReference type="GO" id="GO:0001836">
    <property type="term" value="P:release of cytochrome c from mitochondria"/>
    <property type="evidence" value="ECO:0007669"/>
    <property type="project" value="TreeGrafter"/>
</dbReference>